<dbReference type="PaxDb" id="2903-EOD16818"/>
<accession>A0A0D3IZY3</accession>
<feature type="transmembrane region" description="Helical" evidence="10">
    <location>
        <begin position="285"/>
        <end position="306"/>
    </location>
</feature>
<dbReference type="PANTHER" id="PTHR45720">
    <property type="entry name" value="CHLORIDE CHANNEL PROTEIN 2"/>
    <property type="match status" value="1"/>
</dbReference>
<dbReference type="Gene3D" id="3.10.580.10">
    <property type="entry name" value="CBS-domain"/>
    <property type="match status" value="1"/>
</dbReference>
<feature type="region of interest" description="Disordered" evidence="9">
    <location>
        <begin position="1028"/>
        <end position="1210"/>
    </location>
</feature>
<evidence type="ECO:0000256" key="9">
    <source>
        <dbReference type="SAM" id="MobiDB-lite"/>
    </source>
</evidence>
<evidence type="ECO:0008006" key="13">
    <source>
        <dbReference type="Google" id="ProtNLM"/>
    </source>
</evidence>
<keyword evidence="6" id="KW-0406">Ion transport</keyword>
<dbReference type="HOGENOM" id="CLU_257008_0_0_1"/>
<reference evidence="11" key="2">
    <citation type="submission" date="2024-10" db="UniProtKB">
        <authorList>
            <consortium name="EnsemblProtists"/>
        </authorList>
    </citation>
    <scope>IDENTIFICATION</scope>
</reference>
<feature type="region of interest" description="Disordered" evidence="9">
    <location>
        <begin position="521"/>
        <end position="542"/>
    </location>
</feature>
<protein>
    <recommendedName>
        <fullName evidence="13">Chloride channel protein</fullName>
    </recommendedName>
</protein>
<feature type="region of interest" description="Disordered" evidence="9">
    <location>
        <begin position="937"/>
        <end position="983"/>
    </location>
</feature>
<feature type="compositionally biased region" description="Basic and acidic residues" evidence="9">
    <location>
        <begin position="1194"/>
        <end position="1208"/>
    </location>
</feature>
<feature type="transmembrane region" description="Helical" evidence="10">
    <location>
        <begin position="262"/>
        <end position="279"/>
    </location>
</feature>
<name>A0A0D3IZY3_EMIH1</name>
<feature type="compositionally biased region" description="Basic and acidic residues" evidence="9">
    <location>
        <begin position="1171"/>
        <end position="1180"/>
    </location>
</feature>
<reference evidence="12" key="1">
    <citation type="journal article" date="2013" name="Nature">
        <title>Pan genome of the phytoplankton Emiliania underpins its global distribution.</title>
        <authorList>
            <person name="Read B.A."/>
            <person name="Kegel J."/>
            <person name="Klute M.J."/>
            <person name="Kuo A."/>
            <person name="Lefebvre S.C."/>
            <person name="Maumus F."/>
            <person name="Mayer C."/>
            <person name="Miller J."/>
            <person name="Monier A."/>
            <person name="Salamov A."/>
            <person name="Young J."/>
            <person name="Aguilar M."/>
            <person name="Claverie J.M."/>
            <person name="Frickenhaus S."/>
            <person name="Gonzalez K."/>
            <person name="Herman E.K."/>
            <person name="Lin Y.C."/>
            <person name="Napier J."/>
            <person name="Ogata H."/>
            <person name="Sarno A.F."/>
            <person name="Shmutz J."/>
            <person name="Schroeder D."/>
            <person name="de Vargas C."/>
            <person name="Verret F."/>
            <person name="von Dassow P."/>
            <person name="Valentin K."/>
            <person name="Van de Peer Y."/>
            <person name="Wheeler G."/>
            <person name="Dacks J.B."/>
            <person name="Delwiche C.F."/>
            <person name="Dyhrman S.T."/>
            <person name="Glockner G."/>
            <person name="John U."/>
            <person name="Richards T."/>
            <person name="Worden A.Z."/>
            <person name="Zhang X."/>
            <person name="Grigoriev I.V."/>
            <person name="Allen A.E."/>
            <person name="Bidle K."/>
            <person name="Borodovsky M."/>
            <person name="Bowler C."/>
            <person name="Brownlee C."/>
            <person name="Cock J.M."/>
            <person name="Elias M."/>
            <person name="Gladyshev V.N."/>
            <person name="Groth M."/>
            <person name="Guda C."/>
            <person name="Hadaegh A."/>
            <person name="Iglesias-Rodriguez M.D."/>
            <person name="Jenkins J."/>
            <person name="Jones B.M."/>
            <person name="Lawson T."/>
            <person name="Leese F."/>
            <person name="Lindquist E."/>
            <person name="Lobanov A."/>
            <person name="Lomsadze A."/>
            <person name="Malik S.B."/>
            <person name="Marsh M.E."/>
            <person name="Mackinder L."/>
            <person name="Mock T."/>
            <person name="Mueller-Roeber B."/>
            <person name="Pagarete A."/>
            <person name="Parker M."/>
            <person name="Probert I."/>
            <person name="Quesneville H."/>
            <person name="Raines C."/>
            <person name="Rensing S.A."/>
            <person name="Riano-Pachon D.M."/>
            <person name="Richier S."/>
            <person name="Rokitta S."/>
            <person name="Shiraiwa Y."/>
            <person name="Soanes D.M."/>
            <person name="van der Giezen M."/>
            <person name="Wahlund T.M."/>
            <person name="Williams B."/>
            <person name="Wilson W."/>
            <person name="Wolfe G."/>
            <person name="Wurch L.L."/>
        </authorList>
    </citation>
    <scope>NUCLEOTIDE SEQUENCE</scope>
</reference>
<feature type="transmembrane region" description="Helical" evidence="10">
    <location>
        <begin position="435"/>
        <end position="455"/>
    </location>
</feature>
<feature type="transmembrane region" description="Helical" evidence="10">
    <location>
        <begin position="318"/>
        <end position="339"/>
    </location>
</feature>
<dbReference type="EnsemblProtists" id="EOD16818">
    <property type="protein sequence ID" value="EOD16818"/>
    <property type="gene ID" value="EMIHUDRAFT_210388"/>
</dbReference>
<dbReference type="SUPFAM" id="SSF54631">
    <property type="entry name" value="CBS-domain pair"/>
    <property type="match status" value="1"/>
</dbReference>
<dbReference type="RefSeq" id="XP_005769247.1">
    <property type="nucleotide sequence ID" value="XM_005769190.1"/>
</dbReference>
<keyword evidence="12" id="KW-1185">Reference proteome</keyword>
<feature type="transmembrane region" description="Helical" evidence="10">
    <location>
        <begin position="217"/>
        <end position="241"/>
    </location>
</feature>
<dbReference type="GO" id="GO:0016020">
    <property type="term" value="C:membrane"/>
    <property type="evidence" value="ECO:0007669"/>
    <property type="project" value="UniProtKB-SubCell"/>
</dbReference>
<evidence type="ECO:0000256" key="2">
    <source>
        <dbReference type="ARBA" id="ARBA00022448"/>
    </source>
</evidence>
<dbReference type="GeneID" id="17262978"/>
<evidence type="ECO:0000256" key="5">
    <source>
        <dbReference type="ARBA" id="ARBA00022989"/>
    </source>
</evidence>
<keyword evidence="8" id="KW-0868">Chloride</keyword>
<dbReference type="InterPro" id="IPR014743">
    <property type="entry name" value="Cl-channel_core"/>
</dbReference>
<evidence type="ECO:0000313" key="11">
    <source>
        <dbReference type="EnsemblProtists" id="EOD16818"/>
    </source>
</evidence>
<evidence type="ECO:0000256" key="4">
    <source>
        <dbReference type="ARBA" id="ARBA00022737"/>
    </source>
</evidence>
<evidence type="ECO:0000256" key="1">
    <source>
        <dbReference type="ARBA" id="ARBA00004141"/>
    </source>
</evidence>
<dbReference type="STRING" id="2903.R1C2P2"/>
<evidence type="ECO:0000313" key="12">
    <source>
        <dbReference type="Proteomes" id="UP000013827"/>
    </source>
</evidence>
<dbReference type="InterPro" id="IPR050970">
    <property type="entry name" value="Cl_channel_volt-gated"/>
</dbReference>
<evidence type="ECO:0000256" key="6">
    <source>
        <dbReference type="ARBA" id="ARBA00023065"/>
    </source>
</evidence>
<keyword evidence="7 10" id="KW-0472">Membrane</keyword>
<keyword evidence="4" id="KW-0677">Repeat</keyword>
<feature type="transmembrane region" description="Helical" evidence="10">
    <location>
        <begin position="351"/>
        <end position="374"/>
    </location>
</feature>
<sequence length="1361" mass="141610">MEAMEQLEEAEAHREELGADALEAAIGIGLGGEGSTLGSGVNRRRFMYGGGLPTSGAGPSGGDGSEARGGLSLRSLLQMGLAQHATGKSSSAAGYTELRDSEPGSFARAGSKGIGLIAAGGVEDEVPLVDHGLGLGARLRSSLGAFKARAQEFLLIAALGVGAATLSLAITLTAAFLHRLRQRIAERAAAWGRGDAKGGGEEELDATAAALGLVAQYGLYIAFSLACATVALATTLPAVGIPEMKAILSGYWLPRYLSPSTFVAKVIGLTTALAAGYTIGREGPLVHLSCTLATGLMTLPGFGAIAESHNLKRSMLGVACAVGVVATFGTPIGGVLFSIEVTSTYYMVSNLWRSFLGSFFSVAAFQLFAGLELISAVPNTRFAYTARQHVARDYVVFLGVGVLQGLLAALLVHLLTTVHKGLRSLSLLKPAPRRFATGLLVCAVCTTLGIAFPPLGMTNHQALSGPLTREPPRHLLHETSLLRSSAPLVGSDSSSRAGEEAILRSAPFLFWSWGATAAQQTSHWGGWGSDPPPPPPRAPSGYSKTSELPVLAAFSLAQAGSMILSITLPIPAGCFTPIFVLGGTTGRLYAELLHRRAGADSALVDYDGDALPAAVVAVVGAAALVAGSTHTLSTVVMVLELTGQQTLLGLPYMPHLRTKQMVGKAAADIMRPTDAVAEAAQKEMINSWRGAWKGAQSLLEPGSRAGGLRSTAAPARTLGDAWGCGAGRGEQESCRSSILSAGAPDLEALPASNPYHPSRYGSSDKRLPPLPVLHYGMSVRQVYDFCCSARDRFIPLIEDESTAVLAGSVMRAQLIDWFVIEMPPPPERPPPISVVARDLFAAAGHDPQSAGGSLDSLAVGTAPQADLVARHGRSNSDISLDLEMFRRAMAASDPCCAACAHTAGEDSGRALENASLRICVGGDGPFGLSPAEEEELFREEESPRENFPLVSPPKRHSRSHSQTFRRHSLADGASMFGERSTPSRLSRALAPGQHARLSHFRASLSAAAAASLEAAACALPLEASPDAGFGPERGPLGTDSRALSSSTADPFAITWPADGGEEADSGSSGVTRQLRRLSMGGKVGDASPAPRSQQAQQGDILRRAAASDGASPATPLSVARHRTHAPPQSAAGGAAERKAASGTRTPPMAPPRDLKASPRDLEGGKTAATPDSRKSLDSGGRRRPSSDSGGRRRPSSDLRELSTERAREAAPLVDALLGCGKGERGFMSGSEDDEQVDELGDVHNDDAAGKKAAAAFEAEAGGGKEAPLFGGEPVGESAAESSESSHERLERLIGDLSTPFPFDEIEYNRCALQVSARTELEEIHSLFSFMRMGQVWITAGGRLLGVVTDSALIECCMAPPS</sequence>
<feature type="compositionally biased region" description="Low complexity" evidence="9">
    <location>
        <begin position="1086"/>
        <end position="1097"/>
    </location>
</feature>
<dbReference type="Pfam" id="PF00654">
    <property type="entry name" value="Voltage_CLC"/>
    <property type="match status" value="1"/>
</dbReference>
<feature type="compositionally biased region" description="Basic and acidic residues" evidence="9">
    <location>
        <begin position="1152"/>
        <end position="1163"/>
    </location>
</feature>
<dbReference type="InterPro" id="IPR001807">
    <property type="entry name" value="ClC"/>
</dbReference>
<organism evidence="11 12">
    <name type="scientific">Emiliania huxleyi (strain CCMP1516)</name>
    <dbReference type="NCBI Taxonomy" id="280463"/>
    <lineage>
        <taxon>Eukaryota</taxon>
        <taxon>Haptista</taxon>
        <taxon>Haptophyta</taxon>
        <taxon>Prymnesiophyceae</taxon>
        <taxon>Isochrysidales</taxon>
        <taxon>Noelaerhabdaceae</taxon>
        <taxon>Emiliania</taxon>
    </lineage>
</organism>
<keyword evidence="5 10" id="KW-1133">Transmembrane helix</keyword>
<dbReference type="Gene3D" id="1.10.3080.10">
    <property type="entry name" value="Clc chloride channel"/>
    <property type="match status" value="1"/>
</dbReference>
<dbReference type="PANTHER" id="PTHR45720:SF10">
    <property type="entry name" value="CHLORIDE CHANNEL PROTEIN 2"/>
    <property type="match status" value="1"/>
</dbReference>
<keyword evidence="2" id="KW-0813">Transport</keyword>
<feature type="transmembrane region" description="Helical" evidence="10">
    <location>
        <begin position="153"/>
        <end position="177"/>
    </location>
</feature>
<evidence type="ECO:0000256" key="3">
    <source>
        <dbReference type="ARBA" id="ARBA00022692"/>
    </source>
</evidence>
<feature type="compositionally biased region" description="Basic residues" evidence="9">
    <location>
        <begin position="953"/>
        <end position="967"/>
    </location>
</feature>
<dbReference type="GO" id="GO:0005247">
    <property type="term" value="F:voltage-gated chloride channel activity"/>
    <property type="evidence" value="ECO:0007669"/>
    <property type="project" value="TreeGrafter"/>
</dbReference>
<proteinExistence type="predicted"/>
<dbReference type="PRINTS" id="PR00762">
    <property type="entry name" value="CLCHANNEL"/>
</dbReference>
<evidence type="ECO:0000256" key="8">
    <source>
        <dbReference type="ARBA" id="ARBA00023214"/>
    </source>
</evidence>
<feature type="transmembrane region" description="Helical" evidence="10">
    <location>
        <begin position="394"/>
        <end position="415"/>
    </location>
</feature>
<keyword evidence="3 10" id="KW-0812">Transmembrane</keyword>
<comment type="subcellular location">
    <subcellularLocation>
        <location evidence="1">Membrane</location>
        <topology evidence="1">Multi-pass membrane protein</topology>
    </subcellularLocation>
</comment>
<feature type="region of interest" description="Disordered" evidence="9">
    <location>
        <begin position="1263"/>
        <end position="1286"/>
    </location>
</feature>
<evidence type="ECO:0000256" key="7">
    <source>
        <dbReference type="ARBA" id="ARBA00023136"/>
    </source>
</evidence>
<evidence type="ECO:0000256" key="10">
    <source>
        <dbReference type="SAM" id="Phobius"/>
    </source>
</evidence>
<dbReference type="Proteomes" id="UP000013827">
    <property type="component" value="Unassembled WGS sequence"/>
</dbReference>
<dbReference type="InterPro" id="IPR046342">
    <property type="entry name" value="CBS_dom_sf"/>
</dbReference>
<dbReference type="KEGG" id="ehx:EMIHUDRAFT_210388"/>
<dbReference type="SUPFAM" id="SSF81340">
    <property type="entry name" value="Clc chloride channel"/>
    <property type="match status" value="1"/>
</dbReference>
<dbReference type="eggNOG" id="KOG0476">
    <property type="taxonomic scope" value="Eukaryota"/>
</dbReference>